<keyword evidence="3" id="KW-0378">Hydrolase</keyword>
<evidence type="ECO:0000313" key="7">
    <source>
        <dbReference type="EMBL" id="CAL5219395.1"/>
    </source>
</evidence>
<keyword evidence="2" id="KW-0645">Protease</keyword>
<evidence type="ECO:0000259" key="6">
    <source>
        <dbReference type="Pfam" id="PF17815"/>
    </source>
</evidence>
<evidence type="ECO:0000256" key="3">
    <source>
        <dbReference type="ARBA" id="ARBA00022801"/>
    </source>
</evidence>
<accession>A0ABP1FHI1</accession>
<dbReference type="InterPro" id="IPR036034">
    <property type="entry name" value="PDZ_sf"/>
</dbReference>
<dbReference type="InterPro" id="IPR009003">
    <property type="entry name" value="Peptidase_S1_PA"/>
</dbReference>
<dbReference type="EMBL" id="CAXHTA020000002">
    <property type="protein sequence ID" value="CAL5219395.1"/>
    <property type="molecule type" value="Genomic_DNA"/>
</dbReference>
<sequence>MADRLSYSANLARAKRSQEASCSYTPLRHPCKHHEQATAARQGRRGVPLLAKHSSSHGRKGSSNVLLKSRRKVKIPKGSVEGAELNGAGRRLSRVIDQDVLLDEFPLEDILDDNDSYAEAGETFMNAVVKVLCVHSNPNFSLPWQRKRQFTSTSSGFLVRSEDGQRWLLTNAHSVEYYAQVKVKRRADDQKFLAQVLAIGTDCDIALLTVEDEAFWEGVTPLELGPLPTLQDAVAVVGYPIGGETISVTTGVVSRIEVTSYSHGATELLGIQIDAAINPGNSGGPCFNEIGQCVGIAFQSLGHSDADGIGYVIPTPVINHFLTDYKRNGRFTGFPVLGVKWQRMESAGLRQAYGLVPPRKGVLVRSIWPTSPVSREVRPDDIIMRFDGVDIACDGTVPFRRGERIAFSYLISQKYTGESAQLDILREGRELSITVPLDRPHPLVPIHLDDKQPSYLVVAGMIFTVCCEPYLDSEYGDAFVNDSPVRLMDLTMHGHRDYIEQEIVVLSQVLACDATLGYEEMHNTQVLRFNGTKIRNLAHLAELTTTCTQPFMRFDLDLDEVVVLDTKTAMKATDEILAMHSIPSVVSSDLADIVAAAKRNAPAPAESAETAPADSVAAAAS</sequence>
<dbReference type="PANTHER" id="PTHR45980">
    <property type="match status" value="1"/>
</dbReference>
<evidence type="ECO:0000256" key="5">
    <source>
        <dbReference type="SAM" id="MobiDB-lite"/>
    </source>
</evidence>
<evidence type="ECO:0000313" key="8">
    <source>
        <dbReference type="Proteomes" id="UP001497392"/>
    </source>
</evidence>
<dbReference type="InterPro" id="IPR046449">
    <property type="entry name" value="DEGP_PDZ_sf"/>
</dbReference>
<dbReference type="PANTHER" id="PTHR45980:SF18">
    <property type="entry name" value="PROTEASE DO-LIKE 9"/>
    <property type="match status" value="1"/>
</dbReference>
<name>A0ABP1FHI1_9CHLO</name>
<evidence type="ECO:0000256" key="2">
    <source>
        <dbReference type="ARBA" id="ARBA00022670"/>
    </source>
</evidence>
<dbReference type="Pfam" id="PF13365">
    <property type="entry name" value="Trypsin_2"/>
    <property type="match status" value="1"/>
</dbReference>
<reference evidence="7 8" key="1">
    <citation type="submission" date="2024-06" db="EMBL/GenBank/DDBJ databases">
        <authorList>
            <person name="Kraege A."/>
            <person name="Thomma B."/>
        </authorList>
    </citation>
    <scope>NUCLEOTIDE SEQUENCE [LARGE SCALE GENOMIC DNA]</scope>
</reference>
<dbReference type="Gene3D" id="2.30.42.10">
    <property type="match status" value="1"/>
</dbReference>
<gene>
    <name evidence="7" type="primary">g1219</name>
    <name evidence="7" type="ORF">VP750_LOCUS1054</name>
</gene>
<dbReference type="Proteomes" id="UP001497392">
    <property type="component" value="Unassembled WGS sequence"/>
</dbReference>
<organism evidence="7 8">
    <name type="scientific">Coccomyxa viridis</name>
    <dbReference type="NCBI Taxonomy" id="1274662"/>
    <lineage>
        <taxon>Eukaryota</taxon>
        <taxon>Viridiplantae</taxon>
        <taxon>Chlorophyta</taxon>
        <taxon>core chlorophytes</taxon>
        <taxon>Trebouxiophyceae</taxon>
        <taxon>Trebouxiophyceae incertae sedis</taxon>
        <taxon>Coccomyxaceae</taxon>
        <taxon>Coccomyxa</taxon>
    </lineage>
</organism>
<keyword evidence="4" id="KW-0720">Serine protease</keyword>
<dbReference type="InterPro" id="IPR041517">
    <property type="entry name" value="DEGP_PDZ"/>
</dbReference>
<dbReference type="SUPFAM" id="SSF50156">
    <property type="entry name" value="PDZ domain-like"/>
    <property type="match status" value="1"/>
</dbReference>
<keyword evidence="8" id="KW-1185">Reference proteome</keyword>
<dbReference type="Pfam" id="PF17815">
    <property type="entry name" value="PDZ_3"/>
    <property type="match status" value="1"/>
</dbReference>
<evidence type="ECO:0000256" key="1">
    <source>
        <dbReference type="ARBA" id="ARBA00010541"/>
    </source>
</evidence>
<comment type="similarity">
    <text evidence="1">Belongs to the peptidase S1C family.</text>
</comment>
<proteinExistence type="inferred from homology"/>
<protein>
    <submittedName>
        <fullName evidence="7">G1219 protein</fullName>
    </submittedName>
</protein>
<dbReference type="Gene3D" id="3.20.190.20">
    <property type="match status" value="1"/>
</dbReference>
<dbReference type="PRINTS" id="PR00834">
    <property type="entry name" value="PROTEASES2C"/>
</dbReference>
<dbReference type="Gene3D" id="2.40.10.10">
    <property type="entry name" value="Trypsin-like serine proteases"/>
    <property type="match status" value="2"/>
</dbReference>
<dbReference type="SUPFAM" id="SSF50494">
    <property type="entry name" value="Trypsin-like serine proteases"/>
    <property type="match status" value="1"/>
</dbReference>
<comment type="caution">
    <text evidence="7">The sequence shown here is derived from an EMBL/GenBank/DDBJ whole genome shotgun (WGS) entry which is preliminary data.</text>
</comment>
<feature type="domain" description="Protease Do-like PDZ" evidence="6">
    <location>
        <begin position="444"/>
        <end position="589"/>
    </location>
</feature>
<feature type="region of interest" description="Disordered" evidence="5">
    <location>
        <begin position="601"/>
        <end position="621"/>
    </location>
</feature>
<dbReference type="InterPro" id="IPR043504">
    <property type="entry name" value="Peptidase_S1_PA_chymotrypsin"/>
</dbReference>
<dbReference type="InterPro" id="IPR001940">
    <property type="entry name" value="Peptidase_S1C"/>
</dbReference>
<evidence type="ECO:0000256" key="4">
    <source>
        <dbReference type="ARBA" id="ARBA00022825"/>
    </source>
</evidence>